<comment type="caution">
    <text evidence="3">The sequence shown here is derived from an EMBL/GenBank/DDBJ whole genome shotgun (WGS) entry which is preliminary data.</text>
</comment>
<dbReference type="RefSeq" id="WP_009492026.1">
    <property type="nucleotide sequence ID" value="NZ_AMYT01000022.1"/>
</dbReference>
<evidence type="ECO:0000259" key="2">
    <source>
        <dbReference type="Pfam" id="PF25888"/>
    </source>
</evidence>
<evidence type="ECO:0000313" key="4">
    <source>
        <dbReference type="Proteomes" id="UP000016057"/>
    </source>
</evidence>
<dbReference type="Proteomes" id="UP000016057">
    <property type="component" value="Unassembled WGS sequence"/>
</dbReference>
<name>K8ZA43_9ENTE</name>
<feature type="compositionally biased region" description="Basic and acidic residues" evidence="1">
    <location>
        <begin position="385"/>
        <end position="405"/>
    </location>
</feature>
<dbReference type="Pfam" id="PF25888">
    <property type="entry name" value="WHD_DnaB"/>
    <property type="match status" value="1"/>
</dbReference>
<evidence type="ECO:0000313" key="3">
    <source>
        <dbReference type="EMBL" id="EKU26922.1"/>
    </source>
</evidence>
<sequence length="427" mass="51073">MNESCYQVFKNYRFQDFKEEVLTLLYQPMLEPFDLSVYRFLLVLPEENNFLHEAMFSFLSCSQEEFLTARSHLEAMGLLKTYQEEEGQNYRYELFSPLSAKQFFADDILSFLLFHKIGEYSFQRLKNYFLPKKEFTGYQEITKRFDEVYEFSEQQFQEAQPYLYQESTPCVEPLFKTTKEDDQWFQQWLELLPEMEVDLSSVQRERKRILFLHRSFQFSDFYWVELIKASCDPMDGVLDGEKLQKLVLQLQQEGKKEPQEVKDSISIPKMKDQRLQKMFEIAKQLKPLEFLSSIKKQTHGSIITTEKFAITDLLQQEIHPFLINIVLYYLLIVEKEPELPRNRFERIINQLGKHQYTDVLEIWQALPNLDPKHKKTVAKKASYTKNKEEKKVIRPEWEGKEKKPVQEASEEEKADLLAQLEALRNKK</sequence>
<dbReference type="STRING" id="1234409.C683_1197"/>
<dbReference type="OrthoDB" id="2082007at2"/>
<feature type="region of interest" description="Disordered" evidence="1">
    <location>
        <begin position="380"/>
        <end position="412"/>
    </location>
</feature>
<dbReference type="EMBL" id="AMYT01000022">
    <property type="protein sequence ID" value="EKU26922.1"/>
    <property type="molecule type" value="Genomic_DNA"/>
</dbReference>
<feature type="domain" description="Replicative helicase loading/DNA remodeling protein DnaB N-terminal winged helix" evidence="2">
    <location>
        <begin position="6"/>
        <end position="231"/>
    </location>
</feature>
<keyword evidence="4" id="KW-1185">Reference proteome</keyword>
<evidence type="ECO:0000256" key="1">
    <source>
        <dbReference type="SAM" id="MobiDB-lite"/>
    </source>
</evidence>
<protein>
    <submittedName>
        <fullName evidence="3">Replication initiation/membrane attachment protein</fullName>
    </submittedName>
</protein>
<proteinExistence type="predicted"/>
<dbReference type="eggNOG" id="COG3611">
    <property type="taxonomic scope" value="Bacteria"/>
</dbReference>
<organism evidence="3 4">
    <name type="scientific">Catellicoccus marimammalium M35/04/3</name>
    <dbReference type="NCBI Taxonomy" id="1234409"/>
    <lineage>
        <taxon>Bacteria</taxon>
        <taxon>Bacillati</taxon>
        <taxon>Bacillota</taxon>
        <taxon>Bacilli</taxon>
        <taxon>Lactobacillales</taxon>
        <taxon>Enterococcaceae</taxon>
        <taxon>Catellicoccus</taxon>
    </lineage>
</organism>
<reference evidence="3 4" key="1">
    <citation type="journal article" date="2013" name="Genome Announc.">
        <title>Draft Genome Sequence of Catellicoccus marimammalium, a Novel Species Commonly Found in Gull Feces.</title>
        <authorList>
            <person name="Weigand M.R."/>
            <person name="Ryu H."/>
            <person name="Bozcek L."/>
            <person name="Konstantinidis K.T."/>
            <person name="Santo Domingo J.W."/>
        </authorList>
    </citation>
    <scope>NUCLEOTIDE SEQUENCE [LARGE SCALE GENOMIC DNA]</scope>
    <source>
        <strain evidence="3 4">M35/04/3</strain>
    </source>
</reference>
<dbReference type="PATRIC" id="fig|1234409.3.peg.1149"/>
<accession>K8ZA43</accession>
<gene>
    <name evidence="3" type="ORF">C683_1197</name>
</gene>
<dbReference type="InterPro" id="IPR058660">
    <property type="entry name" value="WHD_DnaB"/>
</dbReference>
<dbReference type="AlphaFoldDB" id="K8ZA43"/>